<reference evidence="3 4" key="1">
    <citation type="journal article" date="2019" name="Sci. Rep.">
        <title>Comparative genomics of chytrid fungi reveal insights into the obligate biotrophic and pathogenic lifestyle of Synchytrium endobioticum.</title>
        <authorList>
            <person name="van de Vossenberg B.T.L.H."/>
            <person name="Warris S."/>
            <person name="Nguyen H.D.T."/>
            <person name="van Gent-Pelzer M.P.E."/>
            <person name="Joly D.L."/>
            <person name="van de Geest H.C."/>
            <person name="Bonants P.J.M."/>
            <person name="Smith D.S."/>
            <person name="Levesque C.A."/>
            <person name="van der Lee T.A.J."/>
        </authorList>
    </citation>
    <scope>NUCLEOTIDE SEQUENCE [LARGE SCALE GENOMIC DNA]</scope>
    <source>
        <strain evidence="3 4">LEV6574</strain>
    </source>
</reference>
<gene>
    <name evidence="3" type="ORF">SeLEV6574_g05676</name>
</gene>
<keyword evidence="2" id="KW-0732">Signal</keyword>
<feature type="compositionally biased region" description="Low complexity" evidence="1">
    <location>
        <begin position="129"/>
        <end position="142"/>
    </location>
</feature>
<proteinExistence type="predicted"/>
<feature type="compositionally biased region" description="Polar residues" evidence="1">
    <location>
        <begin position="195"/>
        <end position="205"/>
    </location>
</feature>
<sequence>MLTCFIIILVLWHQSLPTSAFITDAEYRSFAESLREYRHGLTVREATAPLQYEHEAAIKADPRKVEGIPDYVISLFLLLPTPENVPPEYLELARRFHQLVMYQRDNEARQIYPGYEAPELMDPLPIPDASAASSSRGAGPSSNPVMDERVAVSSAAAGDHGLSTDDFQWLSLDISRTMTEHGQVRTRGSRRQRSVPGSSNLEYRG</sequence>
<protein>
    <submittedName>
        <fullName evidence="3">Uncharacterized protein</fullName>
    </submittedName>
</protein>
<evidence type="ECO:0000313" key="4">
    <source>
        <dbReference type="Proteomes" id="UP000320475"/>
    </source>
</evidence>
<dbReference type="VEuPathDB" id="FungiDB:SeMB42_g07530"/>
<comment type="caution">
    <text evidence="3">The sequence shown here is derived from an EMBL/GenBank/DDBJ whole genome shotgun (WGS) entry which is preliminary data.</text>
</comment>
<feature type="signal peptide" evidence="2">
    <location>
        <begin position="1"/>
        <end position="20"/>
    </location>
</feature>
<evidence type="ECO:0000256" key="2">
    <source>
        <dbReference type="SAM" id="SignalP"/>
    </source>
</evidence>
<dbReference type="VEuPathDB" id="FungiDB:SeMB42_g05256"/>
<name>A0A507CT99_9FUNG</name>
<feature type="region of interest" description="Disordered" evidence="1">
    <location>
        <begin position="126"/>
        <end position="145"/>
    </location>
</feature>
<evidence type="ECO:0000256" key="1">
    <source>
        <dbReference type="SAM" id="MobiDB-lite"/>
    </source>
</evidence>
<dbReference type="EMBL" id="QEAM01000278">
    <property type="protein sequence ID" value="TPX42291.1"/>
    <property type="molecule type" value="Genomic_DNA"/>
</dbReference>
<organism evidence="3 4">
    <name type="scientific">Synchytrium endobioticum</name>
    <dbReference type="NCBI Taxonomy" id="286115"/>
    <lineage>
        <taxon>Eukaryota</taxon>
        <taxon>Fungi</taxon>
        <taxon>Fungi incertae sedis</taxon>
        <taxon>Chytridiomycota</taxon>
        <taxon>Chytridiomycota incertae sedis</taxon>
        <taxon>Chytridiomycetes</taxon>
        <taxon>Synchytriales</taxon>
        <taxon>Synchytriaceae</taxon>
        <taxon>Synchytrium</taxon>
    </lineage>
</organism>
<dbReference type="AlphaFoldDB" id="A0A507CT99"/>
<accession>A0A507CT99</accession>
<feature type="region of interest" description="Disordered" evidence="1">
    <location>
        <begin position="178"/>
        <end position="205"/>
    </location>
</feature>
<evidence type="ECO:0000313" key="3">
    <source>
        <dbReference type="EMBL" id="TPX42291.1"/>
    </source>
</evidence>
<feature type="chain" id="PRO_5021463453" evidence="2">
    <location>
        <begin position="21"/>
        <end position="205"/>
    </location>
</feature>
<dbReference type="Proteomes" id="UP000320475">
    <property type="component" value="Unassembled WGS sequence"/>
</dbReference>